<dbReference type="Pfam" id="PF00400">
    <property type="entry name" value="WD40"/>
    <property type="match status" value="2"/>
</dbReference>
<dbReference type="Gramene" id="Psat05G0681100-T1">
    <property type="protein sequence ID" value="KAI5411885.1"/>
    <property type="gene ID" value="KIW84_056811"/>
</dbReference>
<dbReference type="InterPro" id="IPR001680">
    <property type="entry name" value="WD40_rpt"/>
</dbReference>
<organism evidence="2 3">
    <name type="scientific">Pisum sativum</name>
    <name type="common">Garden pea</name>
    <name type="synonym">Lathyrus oleraceus</name>
    <dbReference type="NCBI Taxonomy" id="3888"/>
    <lineage>
        <taxon>Eukaryota</taxon>
        <taxon>Viridiplantae</taxon>
        <taxon>Streptophyta</taxon>
        <taxon>Embryophyta</taxon>
        <taxon>Tracheophyta</taxon>
        <taxon>Spermatophyta</taxon>
        <taxon>Magnoliopsida</taxon>
        <taxon>eudicotyledons</taxon>
        <taxon>Gunneridae</taxon>
        <taxon>Pentapetalae</taxon>
        <taxon>rosids</taxon>
        <taxon>fabids</taxon>
        <taxon>Fabales</taxon>
        <taxon>Fabaceae</taxon>
        <taxon>Papilionoideae</taxon>
        <taxon>50 kb inversion clade</taxon>
        <taxon>NPAAA clade</taxon>
        <taxon>Hologalegina</taxon>
        <taxon>IRL clade</taxon>
        <taxon>Fabeae</taxon>
        <taxon>Lathyrus</taxon>
    </lineage>
</organism>
<gene>
    <name evidence="1" type="ORF">KIW84_056811</name>
    <name evidence="2" type="ORF">KIW84_056813</name>
</gene>
<accession>A0A9D4X1Y1</accession>
<dbReference type="PANTHER" id="PTHR45290">
    <property type="entry name" value="OS03G0300300 PROTEIN"/>
    <property type="match status" value="1"/>
</dbReference>
<dbReference type="PANTHER" id="PTHR45290:SF1">
    <property type="entry name" value="OS03G0300300 PROTEIN"/>
    <property type="match status" value="1"/>
</dbReference>
<dbReference type="InterPro" id="IPR011047">
    <property type="entry name" value="Quinoprotein_ADH-like_sf"/>
</dbReference>
<dbReference type="SMART" id="SM00320">
    <property type="entry name" value="WD40"/>
    <property type="match status" value="2"/>
</dbReference>
<evidence type="ECO:0000313" key="2">
    <source>
        <dbReference type="EMBL" id="KAI5411887.1"/>
    </source>
</evidence>
<dbReference type="Gramene" id="Psat05G0681300-T1">
    <property type="protein sequence ID" value="KAI5411887.1"/>
    <property type="gene ID" value="KIW84_056813"/>
</dbReference>
<dbReference type="SUPFAM" id="SSF50998">
    <property type="entry name" value="Quinoprotein alcohol dehydrogenase-like"/>
    <property type="match status" value="1"/>
</dbReference>
<protein>
    <submittedName>
        <fullName evidence="2">Uncharacterized protein</fullName>
    </submittedName>
</protein>
<sequence length="158" mass="16253">MSLPIPDAAMVQTVATNSSSQGTILAFPEQADIARCHLSLCCPVLAAWLYSAYSATALGTGSGDVLALDVSAGQLSWKINDCHPGGVRAISSLANGSTFYTSGADGMICAIDFTTGNLLEKFKASSKAVTSISVSPDGKKLATAAAQLKIFNCSNKKD</sequence>
<evidence type="ECO:0000313" key="3">
    <source>
        <dbReference type="Proteomes" id="UP001058974"/>
    </source>
</evidence>
<evidence type="ECO:0000313" key="1">
    <source>
        <dbReference type="EMBL" id="KAI5411885.1"/>
    </source>
</evidence>
<comment type="caution">
    <text evidence="2">The sequence shown here is derived from an EMBL/GenBank/DDBJ whole genome shotgun (WGS) entry which is preliminary data.</text>
</comment>
<proteinExistence type="predicted"/>
<dbReference type="InterPro" id="IPR015943">
    <property type="entry name" value="WD40/YVTN_repeat-like_dom_sf"/>
</dbReference>
<dbReference type="AlphaFoldDB" id="A0A9D4X1Y1"/>
<dbReference type="EMBL" id="JAMSHJ010000005">
    <property type="protein sequence ID" value="KAI5411885.1"/>
    <property type="molecule type" value="Genomic_DNA"/>
</dbReference>
<reference evidence="2 3" key="1">
    <citation type="journal article" date="2022" name="Nat. Genet.">
        <title>Improved pea reference genome and pan-genome highlight genomic features and evolutionary characteristics.</title>
        <authorList>
            <person name="Yang T."/>
            <person name="Liu R."/>
            <person name="Luo Y."/>
            <person name="Hu S."/>
            <person name="Wang D."/>
            <person name="Wang C."/>
            <person name="Pandey M.K."/>
            <person name="Ge S."/>
            <person name="Xu Q."/>
            <person name="Li N."/>
            <person name="Li G."/>
            <person name="Huang Y."/>
            <person name="Saxena R.K."/>
            <person name="Ji Y."/>
            <person name="Li M."/>
            <person name="Yan X."/>
            <person name="He Y."/>
            <person name="Liu Y."/>
            <person name="Wang X."/>
            <person name="Xiang C."/>
            <person name="Varshney R.K."/>
            <person name="Ding H."/>
            <person name="Gao S."/>
            <person name="Zong X."/>
        </authorList>
    </citation>
    <scope>NUCLEOTIDE SEQUENCE [LARGE SCALE GENOMIC DNA]</scope>
    <source>
        <strain evidence="2 3">cv. Zhongwan 6</strain>
    </source>
</reference>
<name>A0A9D4X1Y1_PEA</name>
<keyword evidence="3" id="KW-1185">Reference proteome</keyword>
<dbReference type="EMBL" id="JAMSHJ010000005">
    <property type="protein sequence ID" value="KAI5411887.1"/>
    <property type="molecule type" value="Genomic_DNA"/>
</dbReference>
<dbReference type="Gene3D" id="2.130.10.10">
    <property type="entry name" value="YVTN repeat-like/Quinoprotein amine dehydrogenase"/>
    <property type="match status" value="1"/>
</dbReference>
<dbReference type="Proteomes" id="UP001058974">
    <property type="component" value="Chromosome 5"/>
</dbReference>